<dbReference type="InterPro" id="IPR012886">
    <property type="entry name" value="Formiminotransferase_N"/>
</dbReference>
<dbReference type="PANTHER" id="PTHR12234:SF1">
    <property type="entry name" value="FORMIMINOTRANSFERASE N-TERMINAL SUBDOMAIN-CONTAINING PROTEIN"/>
    <property type="match status" value="1"/>
</dbReference>
<proteinExistence type="predicted"/>
<evidence type="ECO:0000313" key="4">
    <source>
        <dbReference type="Proteomes" id="UP000198341"/>
    </source>
</evidence>
<dbReference type="Gene3D" id="3.30.990.10">
    <property type="entry name" value="Formiminotransferase, N-terminal subdomain"/>
    <property type="match status" value="1"/>
</dbReference>
<dbReference type="InterPro" id="IPR022384">
    <property type="entry name" value="FormiminoTrfase_cat_dom_sf"/>
</dbReference>
<organism evidence="3 4">
    <name type="scientific">Bathycoccus prasinos</name>
    <dbReference type="NCBI Taxonomy" id="41875"/>
    <lineage>
        <taxon>Eukaryota</taxon>
        <taxon>Viridiplantae</taxon>
        <taxon>Chlorophyta</taxon>
        <taxon>Mamiellophyceae</taxon>
        <taxon>Mamiellales</taxon>
        <taxon>Bathycoccaceae</taxon>
        <taxon>Bathycoccus</taxon>
    </lineage>
</organism>
<dbReference type="GO" id="GO:0005542">
    <property type="term" value="F:folic acid binding"/>
    <property type="evidence" value="ECO:0007669"/>
    <property type="project" value="InterPro"/>
</dbReference>
<dbReference type="InterPro" id="IPR037064">
    <property type="entry name" value="Formiminotransferase_N_sf"/>
</dbReference>
<feature type="region of interest" description="Disordered" evidence="1">
    <location>
        <begin position="218"/>
        <end position="240"/>
    </location>
</feature>
<dbReference type="PANTHER" id="PTHR12234">
    <property type="entry name" value="FORMIMINOTRANSFERASE-CYCLODEAMINASE"/>
    <property type="match status" value="1"/>
</dbReference>
<evidence type="ECO:0000259" key="2">
    <source>
        <dbReference type="SMART" id="SM01222"/>
    </source>
</evidence>
<keyword evidence="4" id="KW-1185">Reference proteome</keyword>
<dbReference type="OrthoDB" id="48036at2759"/>
<dbReference type="AlphaFoldDB" id="K8F9L1"/>
<dbReference type="STRING" id="41875.K8F9L1"/>
<dbReference type="KEGG" id="bpg:Bathy10g03040"/>
<dbReference type="GO" id="GO:0016740">
    <property type="term" value="F:transferase activity"/>
    <property type="evidence" value="ECO:0007669"/>
    <property type="project" value="InterPro"/>
</dbReference>
<dbReference type="EMBL" id="FO082269">
    <property type="protein sequence ID" value="CCO18293.1"/>
    <property type="molecule type" value="Genomic_DNA"/>
</dbReference>
<sequence length="447" mass="48469">MVASAVAAAAAATASASPLAAARTGAARGALACVVYVSEGRRMDVLKAIESVALSKRITTKPNDMKTKRDDDDETYNNNAVKLVKTFIDEPYNRTGFTFAVRTDDDFDDAVNGGDNSALVVLDGKAKNERRKKKVSRLIANRVHEVATSAFMEIGSFKKHSATHPRLGIVDHVSVHPIGTCDMDAAKEAARAVGRRFGDELGVNAYMYGHATMVKGGDDGIGGEASANSAREKDTESNRERRELAEIRRKLGYFSANGENETWVGASDVYDRMQKWEVKPDFGSSEKSDVEEKGVCCVGAVPFVVNYNVPMVCELSDESQEKLALDLGKQIAKRVSQRNEIDGLPNVQSMALMRTTTTPSTPSPSRQNNKMEIEIACNLLDETSSTTRIQVQKKIEELMPELLVENVLRGVKLNGASCQIGQGYVTNLQPQDFLDAVSSTSSDDAAS</sequence>
<dbReference type="eggNOG" id="ENOG502QS19">
    <property type="taxonomic scope" value="Eukaryota"/>
</dbReference>
<evidence type="ECO:0000256" key="1">
    <source>
        <dbReference type="SAM" id="MobiDB-lite"/>
    </source>
</evidence>
<feature type="domain" description="Formiminotransferase N-terminal subdomain" evidence="2">
    <location>
        <begin position="29"/>
        <end position="302"/>
    </location>
</feature>
<name>K8F9L1_9CHLO</name>
<evidence type="ECO:0000313" key="3">
    <source>
        <dbReference type="EMBL" id="CCO18293.1"/>
    </source>
</evidence>
<dbReference type="RefSeq" id="XP_007510760.1">
    <property type="nucleotide sequence ID" value="XM_007510698.1"/>
</dbReference>
<dbReference type="Pfam" id="PF07837">
    <property type="entry name" value="FTCD_N"/>
    <property type="match status" value="1"/>
</dbReference>
<accession>K8F9L1</accession>
<feature type="compositionally biased region" description="Basic and acidic residues" evidence="1">
    <location>
        <begin position="230"/>
        <end position="240"/>
    </location>
</feature>
<reference evidence="3 4" key="1">
    <citation type="submission" date="2011-10" db="EMBL/GenBank/DDBJ databases">
        <authorList>
            <person name="Genoscope - CEA"/>
        </authorList>
    </citation>
    <scope>NUCLEOTIDE SEQUENCE [LARGE SCALE GENOMIC DNA]</scope>
    <source>
        <strain evidence="3 4">RCC 1105</strain>
    </source>
</reference>
<dbReference type="SMART" id="SM01222">
    <property type="entry name" value="FTCD_N"/>
    <property type="match status" value="1"/>
</dbReference>
<protein>
    <recommendedName>
        <fullName evidence="2">Formiminotransferase N-terminal subdomain domain-containing protein</fullName>
    </recommendedName>
</protein>
<dbReference type="Proteomes" id="UP000198341">
    <property type="component" value="Chromosome 10"/>
</dbReference>
<dbReference type="InterPro" id="IPR051623">
    <property type="entry name" value="FTCD"/>
</dbReference>
<gene>
    <name evidence="3" type="ordered locus">Bathy10g03040</name>
</gene>
<dbReference type="GeneID" id="19013379"/>
<dbReference type="SUPFAM" id="SSF55116">
    <property type="entry name" value="Formiminotransferase domain of formiminotransferase-cyclodeaminase"/>
    <property type="match status" value="1"/>
</dbReference>